<evidence type="ECO:0000256" key="3">
    <source>
        <dbReference type="ARBA" id="ARBA00022692"/>
    </source>
</evidence>
<protein>
    <recommendedName>
        <fullName evidence="9">Oligopeptide transporter</fullName>
    </recommendedName>
</protein>
<evidence type="ECO:0000313" key="7">
    <source>
        <dbReference type="EMBL" id="KAL0573278.1"/>
    </source>
</evidence>
<evidence type="ECO:0000256" key="1">
    <source>
        <dbReference type="ARBA" id="ARBA00004141"/>
    </source>
</evidence>
<evidence type="ECO:0000313" key="8">
    <source>
        <dbReference type="Proteomes" id="UP001465976"/>
    </source>
</evidence>
<feature type="transmembrane region" description="Helical" evidence="6">
    <location>
        <begin position="167"/>
        <end position="192"/>
    </location>
</feature>
<keyword evidence="5 6" id="KW-0472">Membrane</keyword>
<dbReference type="InterPro" id="IPR036259">
    <property type="entry name" value="MFS_trans_sf"/>
</dbReference>
<keyword evidence="8" id="KW-1185">Reference proteome</keyword>
<feature type="transmembrane region" description="Helical" evidence="6">
    <location>
        <begin position="352"/>
        <end position="370"/>
    </location>
</feature>
<feature type="transmembrane region" description="Helical" evidence="6">
    <location>
        <begin position="390"/>
        <end position="410"/>
    </location>
</feature>
<name>A0ABR3FD82_9AGAR</name>
<comment type="subcellular location">
    <subcellularLocation>
        <location evidence="1">Membrane</location>
        <topology evidence="1">Multi-pass membrane protein</topology>
    </subcellularLocation>
</comment>
<sequence>MDPEALDSGKLDSVHTLVQAVPVDDDRRPPTEEERATLPLVAGKIPWTAYTICIVEFAERASYNGSAAVFSNFIQRPLPLGGNGAGAPPPGTQLSAGALGLGLQTATAITKTFMFLAFALTILGGILADTKWGGFKTVCIGTALGIVSHIIMVVSAIPSVIHDGHAVAPFVISLIILAMATALIKPCIVPLLSDQSPVKAQYVKTLPSGKKVIVDPGVSVQTMIVIYTWLINVGTFLSLASTYAAKRVGYWLAFMIPTVIFLVMPIGLVIVSRYIVKTPPQGSLLVEIVKMFKVIYSRSGLRGLFKGGEYWNSAKPTQIQAAGGLPKKKAGYITWDDDLIDEVKRTLKACKLFLFLPIYLVAEVGLDNITANQAASMTTNGAPNDLLQSFNALTQIIFAPLFQWCLYPWLRKMGINPLPVRRMVVGYIISALGMVYGAVLQYRIYRTSPCGYHASTCSLTGRVSPIPVWWQVPIPALQAIASILINFTSYEIAITLAPKRLKSFVFAIVLFMAALSSALVLIIAPTFKDPDLMWPFVALAVATFLCSIFIGIFFRGVDKEYEAVVSKGI</sequence>
<feature type="transmembrane region" description="Helical" evidence="6">
    <location>
        <begin position="108"/>
        <end position="128"/>
    </location>
</feature>
<proteinExistence type="inferred from homology"/>
<feature type="transmembrane region" description="Helical" evidence="6">
    <location>
        <begin position="422"/>
        <end position="439"/>
    </location>
</feature>
<evidence type="ECO:0000256" key="2">
    <source>
        <dbReference type="ARBA" id="ARBA00005982"/>
    </source>
</evidence>
<dbReference type="Proteomes" id="UP001465976">
    <property type="component" value="Unassembled WGS sequence"/>
</dbReference>
<keyword evidence="4 6" id="KW-1133">Transmembrane helix</keyword>
<evidence type="ECO:0008006" key="9">
    <source>
        <dbReference type="Google" id="ProtNLM"/>
    </source>
</evidence>
<dbReference type="SUPFAM" id="SSF103473">
    <property type="entry name" value="MFS general substrate transporter"/>
    <property type="match status" value="2"/>
</dbReference>
<comment type="caution">
    <text evidence="7">The sequence shown here is derived from an EMBL/GenBank/DDBJ whole genome shotgun (WGS) entry which is preliminary data.</text>
</comment>
<feature type="transmembrane region" description="Helical" evidence="6">
    <location>
        <begin position="468"/>
        <end position="492"/>
    </location>
</feature>
<accession>A0ABR3FD82</accession>
<dbReference type="PANTHER" id="PTHR11654">
    <property type="entry name" value="OLIGOPEPTIDE TRANSPORTER-RELATED"/>
    <property type="match status" value="1"/>
</dbReference>
<dbReference type="EMBL" id="JBAHYK010000522">
    <property type="protein sequence ID" value="KAL0573278.1"/>
    <property type="molecule type" value="Genomic_DNA"/>
</dbReference>
<comment type="similarity">
    <text evidence="2">Belongs to the major facilitator superfamily. Proton-dependent oligopeptide transporter (POT/PTR) (TC 2.A.17) family.</text>
</comment>
<dbReference type="Gene3D" id="1.20.1250.20">
    <property type="entry name" value="MFS general substrate transporter like domains"/>
    <property type="match status" value="1"/>
</dbReference>
<dbReference type="InterPro" id="IPR000109">
    <property type="entry name" value="POT_fam"/>
</dbReference>
<feature type="transmembrane region" description="Helical" evidence="6">
    <location>
        <begin position="533"/>
        <end position="554"/>
    </location>
</feature>
<feature type="transmembrane region" description="Helical" evidence="6">
    <location>
        <begin position="504"/>
        <end position="527"/>
    </location>
</feature>
<evidence type="ECO:0000256" key="6">
    <source>
        <dbReference type="SAM" id="Phobius"/>
    </source>
</evidence>
<feature type="transmembrane region" description="Helical" evidence="6">
    <location>
        <begin position="140"/>
        <end position="161"/>
    </location>
</feature>
<evidence type="ECO:0000256" key="5">
    <source>
        <dbReference type="ARBA" id="ARBA00023136"/>
    </source>
</evidence>
<reference evidence="7 8" key="1">
    <citation type="submission" date="2024-02" db="EMBL/GenBank/DDBJ databases">
        <title>A draft genome for the cacao thread blight pathogen Marasmius crinis-equi.</title>
        <authorList>
            <person name="Cohen S.P."/>
            <person name="Baruah I.K."/>
            <person name="Amoako-Attah I."/>
            <person name="Bukari Y."/>
            <person name="Meinhardt L.W."/>
            <person name="Bailey B.A."/>
        </authorList>
    </citation>
    <scope>NUCLEOTIDE SEQUENCE [LARGE SCALE GENOMIC DNA]</scope>
    <source>
        <strain evidence="7 8">GH-76</strain>
    </source>
</reference>
<evidence type="ECO:0000256" key="4">
    <source>
        <dbReference type="ARBA" id="ARBA00022989"/>
    </source>
</evidence>
<organism evidence="7 8">
    <name type="scientific">Marasmius crinis-equi</name>
    <dbReference type="NCBI Taxonomy" id="585013"/>
    <lineage>
        <taxon>Eukaryota</taxon>
        <taxon>Fungi</taxon>
        <taxon>Dikarya</taxon>
        <taxon>Basidiomycota</taxon>
        <taxon>Agaricomycotina</taxon>
        <taxon>Agaricomycetes</taxon>
        <taxon>Agaricomycetidae</taxon>
        <taxon>Agaricales</taxon>
        <taxon>Marasmiineae</taxon>
        <taxon>Marasmiaceae</taxon>
        <taxon>Marasmius</taxon>
    </lineage>
</organism>
<keyword evidence="3 6" id="KW-0812">Transmembrane</keyword>
<dbReference type="Pfam" id="PF00854">
    <property type="entry name" value="PTR2"/>
    <property type="match status" value="1"/>
</dbReference>
<gene>
    <name evidence="7" type="ORF">V5O48_008685</name>
</gene>
<feature type="transmembrane region" description="Helical" evidence="6">
    <location>
        <begin position="250"/>
        <end position="271"/>
    </location>
</feature>